<proteinExistence type="predicted"/>
<organism evidence="1 2">
    <name type="scientific">Rickettsia bellii str. RML Mogi</name>
    <dbReference type="NCBI Taxonomy" id="1359194"/>
    <lineage>
        <taxon>Bacteria</taxon>
        <taxon>Pseudomonadati</taxon>
        <taxon>Pseudomonadota</taxon>
        <taxon>Alphaproteobacteria</taxon>
        <taxon>Rickettsiales</taxon>
        <taxon>Rickettsiaceae</taxon>
        <taxon>Rickettsieae</taxon>
        <taxon>Rickettsia</taxon>
        <taxon>belli group</taxon>
    </lineage>
</organism>
<gene>
    <name evidence="1" type="ORF">RBEMOGI_0645</name>
</gene>
<protein>
    <submittedName>
        <fullName evidence="1">Uncharacterized protein</fullName>
    </submittedName>
</protein>
<name>A0A0F3QIC9_RICBE</name>
<dbReference type="PATRIC" id="fig|1359194.3.peg.657"/>
<accession>A0A0F3QIC9</accession>
<comment type="caution">
    <text evidence="1">The sequence shown here is derived from an EMBL/GenBank/DDBJ whole genome shotgun (WGS) entry which is preliminary data.</text>
</comment>
<evidence type="ECO:0000313" key="2">
    <source>
        <dbReference type="Proteomes" id="UP000033689"/>
    </source>
</evidence>
<evidence type="ECO:0000313" key="1">
    <source>
        <dbReference type="EMBL" id="KJV92027.1"/>
    </source>
</evidence>
<reference evidence="1 2" key="1">
    <citation type="submission" date="2015-02" db="EMBL/GenBank/DDBJ databases">
        <title>Genome Sequencing of Rickettsiales.</title>
        <authorList>
            <person name="Daugherty S.C."/>
            <person name="Su Q."/>
            <person name="Abolude K."/>
            <person name="Beier-Sexton M."/>
            <person name="Carlyon J.A."/>
            <person name="Carter R."/>
            <person name="Day N.P."/>
            <person name="Dumler S.J."/>
            <person name="Dyachenko V."/>
            <person name="Godinez A."/>
            <person name="Kurtti T.J."/>
            <person name="Lichay M."/>
            <person name="Mullins K.E."/>
            <person name="Ott S."/>
            <person name="Pappas-Brown V."/>
            <person name="Paris D.H."/>
            <person name="Patel P."/>
            <person name="Richards A.L."/>
            <person name="Sadzewicz L."/>
            <person name="Sears K."/>
            <person name="Seidman D."/>
            <person name="Sengamalay N."/>
            <person name="Stenos J."/>
            <person name="Tallon L.J."/>
            <person name="Vincent G."/>
            <person name="Fraser C.M."/>
            <person name="Munderloh U."/>
            <person name="Dunning-Hotopp J.C."/>
        </authorList>
    </citation>
    <scope>NUCLEOTIDE SEQUENCE [LARGE SCALE GENOMIC DNA]</scope>
    <source>
        <strain evidence="1 2">RML Mogi</strain>
    </source>
</reference>
<sequence length="95" mass="11054">MIKDTTDTLNNLYNFTTKLILLLEDELESLTLNKSENNLADTKNIAEILNKLVNLLIQLNKLPNNQVTFEASKIDEKDKMIIDNFLKNYNLKHLF</sequence>
<dbReference type="RefSeq" id="WP_011477428.1">
    <property type="nucleotide sequence ID" value="NZ_LAOJ01000001.1"/>
</dbReference>
<dbReference type="Proteomes" id="UP000033689">
    <property type="component" value="Unassembled WGS sequence"/>
</dbReference>
<dbReference type="AlphaFoldDB" id="A0A0F3QIC9"/>
<dbReference type="EMBL" id="LAOJ01000001">
    <property type="protein sequence ID" value="KJV92027.1"/>
    <property type="molecule type" value="Genomic_DNA"/>
</dbReference>